<dbReference type="AlphaFoldDB" id="A0A9X1QRF8"/>
<sequence>MKKLILLFAICFSILTSFAQPAGLLNETFNLKFIETNDLFFTPNGETPTVAFYDLPNSYVLEAEGISNVLNAGANFNGNSLTLHSYGVTLNDCVEPNCYYEDLYFYEILTTQNLESKTFTYYYNERNGYKYLSLRDPDYNWAYFSTEPAPVPDTRLFQTWYLYMTEVDLGDPVFYPGPNPPQFTINPDFTYTGIEGCALISGDFILGNGEDYDFKLQAQNYQQDESNCPPGSVGYVLYDLMYRNPPLGCTLYTGNDGIDYFQYETFAGFISYFSSQILSVNENSLAELVIYPNPAQDKLIIQSETNNFDSVSIMDINGRIVIASEK</sequence>
<dbReference type="InterPro" id="IPR026444">
    <property type="entry name" value="Secre_tail"/>
</dbReference>
<reference evidence="4" key="1">
    <citation type="submission" date="2021-09" db="EMBL/GenBank/DDBJ databases">
        <title>Genome of Aequorivita sp. strain F47161.</title>
        <authorList>
            <person name="Wang Y."/>
        </authorList>
    </citation>
    <scope>NUCLEOTIDE SEQUENCE</scope>
    <source>
        <strain evidence="4">F47161</strain>
    </source>
</reference>
<name>A0A9X1QRF8_9FLAO</name>
<dbReference type="EMBL" id="JAIRBA010000002">
    <property type="protein sequence ID" value="MCG2417593.1"/>
    <property type="molecule type" value="Genomic_DNA"/>
</dbReference>
<keyword evidence="5" id="KW-1185">Reference proteome</keyword>
<keyword evidence="1 2" id="KW-0732">Signal</keyword>
<evidence type="ECO:0000313" key="4">
    <source>
        <dbReference type="EMBL" id="MCG2417593.1"/>
    </source>
</evidence>
<feature type="signal peptide" evidence="2">
    <location>
        <begin position="1"/>
        <end position="19"/>
    </location>
</feature>
<dbReference type="Proteomes" id="UP001139461">
    <property type="component" value="Unassembled WGS sequence"/>
</dbReference>
<feature type="domain" description="Secretion system C-terminal sorting" evidence="3">
    <location>
        <begin position="290"/>
        <end position="321"/>
    </location>
</feature>
<dbReference type="RefSeq" id="WP_237601413.1">
    <property type="nucleotide sequence ID" value="NZ_JAIRBA010000002.1"/>
</dbReference>
<feature type="chain" id="PRO_5040795881" evidence="2">
    <location>
        <begin position="20"/>
        <end position="326"/>
    </location>
</feature>
<proteinExistence type="predicted"/>
<accession>A0A9X1QRF8</accession>
<evidence type="ECO:0000256" key="1">
    <source>
        <dbReference type="ARBA" id="ARBA00022729"/>
    </source>
</evidence>
<evidence type="ECO:0000256" key="2">
    <source>
        <dbReference type="SAM" id="SignalP"/>
    </source>
</evidence>
<gene>
    <name evidence="4" type="ORF">K8089_01065</name>
</gene>
<evidence type="ECO:0000313" key="5">
    <source>
        <dbReference type="Proteomes" id="UP001139461"/>
    </source>
</evidence>
<feature type="non-terminal residue" evidence="4">
    <location>
        <position position="326"/>
    </location>
</feature>
<organism evidence="4 5">
    <name type="scientific">Aequorivita vitellina</name>
    <dbReference type="NCBI Taxonomy" id="2874475"/>
    <lineage>
        <taxon>Bacteria</taxon>
        <taxon>Pseudomonadati</taxon>
        <taxon>Bacteroidota</taxon>
        <taxon>Flavobacteriia</taxon>
        <taxon>Flavobacteriales</taxon>
        <taxon>Flavobacteriaceae</taxon>
        <taxon>Aequorivita</taxon>
    </lineage>
</organism>
<protein>
    <submittedName>
        <fullName evidence="4">T9SS type A sorting domain-containing protein</fullName>
    </submittedName>
</protein>
<comment type="caution">
    <text evidence="4">The sequence shown here is derived from an EMBL/GenBank/DDBJ whole genome shotgun (WGS) entry which is preliminary data.</text>
</comment>
<evidence type="ECO:0000259" key="3">
    <source>
        <dbReference type="Pfam" id="PF18962"/>
    </source>
</evidence>
<dbReference type="Pfam" id="PF18962">
    <property type="entry name" value="Por_Secre_tail"/>
    <property type="match status" value="1"/>
</dbReference>